<keyword evidence="5" id="KW-1185">Reference proteome</keyword>
<name>A0A7X0H8I4_9BACT</name>
<dbReference type="SUPFAM" id="SSF51445">
    <property type="entry name" value="(Trans)glycosidases"/>
    <property type="match status" value="1"/>
</dbReference>
<dbReference type="EMBL" id="JACHGY010000001">
    <property type="protein sequence ID" value="MBB6431083.1"/>
    <property type="molecule type" value="Genomic_DNA"/>
</dbReference>
<dbReference type="InterPro" id="IPR036156">
    <property type="entry name" value="Beta-gal/glucu_dom_sf"/>
</dbReference>
<dbReference type="RefSeq" id="WP_184678578.1">
    <property type="nucleotide sequence ID" value="NZ_JACHGY010000001.1"/>
</dbReference>
<dbReference type="GO" id="GO:0004567">
    <property type="term" value="F:beta-mannosidase activity"/>
    <property type="evidence" value="ECO:0007669"/>
    <property type="project" value="TreeGrafter"/>
</dbReference>
<comment type="similarity">
    <text evidence="1">Belongs to the glycosyl hydrolase 2 family.</text>
</comment>
<dbReference type="Gene3D" id="3.20.20.80">
    <property type="entry name" value="Glycosidases"/>
    <property type="match status" value="1"/>
</dbReference>
<dbReference type="InterPro" id="IPR017853">
    <property type="entry name" value="GH"/>
</dbReference>
<dbReference type="Proteomes" id="UP000541810">
    <property type="component" value="Unassembled WGS sequence"/>
</dbReference>
<dbReference type="GO" id="GO:0006516">
    <property type="term" value="P:glycoprotein catabolic process"/>
    <property type="evidence" value="ECO:0007669"/>
    <property type="project" value="TreeGrafter"/>
</dbReference>
<dbReference type="PANTHER" id="PTHR43730:SF1">
    <property type="entry name" value="BETA-MANNOSIDASE"/>
    <property type="match status" value="1"/>
</dbReference>
<keyword evidence="2" id="KW-0326">Glycosidase</keyword>
<dbReference type="PANTHER" id="PTHR43730">
    <property type="entry name" value="BETA-MANNOSIDASE"/>
    <property type="match status" value="1"/>
</dbReference>
<dbReference type="SUPFAM" id="SSF49303">
    <property type="entry name" value="beta-Galactosidase/glucuronidase domain"/>
    <property type="match status" value="1"/>
</dbReference>
<evidence type="ECO:0000256" key="1">
    <source>
        <dbReference type="ARBA" id="ARBA00007401"/>
    </source>
</evidence>
<reference evidence="4 5" key="1">
    <citation type="submission" date="2020-08" db="EMBL/GenBank/DDBJ databases">
        <title>Genomic Encyclopedia of Type Strains, Phase IV (KMG-IV): sequencing the most valuable type-strain genomes for metagenomic binning, comparative biology and taxonomic classification.</title>
        <authorList>
            <person name="Goeker M."/>
        </authorList>
    </citation>
    <scope>NUCLEOTIDE SEQUENCE [LARGE SCALE GENOMIC DNA]</scope>
    <source>
        <strain evidence="4 5">DSM 103725</strain>
    </source>
</reference>
<dbReference type="InterPro" id="IPR050887">
    <property type="entry name" value="Beta-mannosidase_GH2"/>
</dbReference>
<keyword evidence="2" id="KW-0378">Hydrolase</keyword>
<dbReference type="GO" id="GO:0005975">
    <property type="term" value="P:carbohydrate metabolic process"/>
    <property type="evidence" value="ECO:0007669"/>
    <property type="project" value="InterPro"/>
</dbReference>
<evidence type="ECO:0000256" key="2">
    <source>
        <dbReference type="ARBA" id="ARBA00023295"/>
    </source>
</evidence>
<dbReference type="AlphaFoldDB" id="A0A7X0H8I4"/>
<dbReference type="Pfam" id="PF00703">
    <property type="entry name" value="Glyco_hydro_2"/>
    <property type="match status" value="1"/>
</dbReference>
<sequence length="256" mass="27953">MHHGVRLESIRPLVRYVDRDQAVIDAHFTTLPAVTGSISQPPGGAVDVQIEIDGSDGFHDEGSARVQLTDHSGSVRFEIVRPQRWWPAGMGEQALYTLSVTVQEPGLGYAEQSVTFGLTSVRRDRVLGEEFDESLLVNGRICDFDSVVVIDRTDANQLLPATGESLLLVRDHFGPELLYDAADRAGILLVQCVPIDPEAQVESSVAAQVSRLSSHPSLAGYFVGHLGALSDRVAEALRQIDPTRMVFRRFPLAEVA</sequence>
<evidence type="ECO:0000313" key="4">
    <source>
        <dbReference type="EMBL" id="MBB6431083.1"/>
    </source>
</evidence>
<comment type="caution">
    <text evidence="4">The sequence shown here is derived from an EMBL/GenBank/DDBJ whole genome shotgun (WGS) entry which is preliminary data.</text>
</comment>
<feature type="domain" description="Glycoside hydrolase family 2 immunoglobulin-like beta-sandwich" evidence="3">
    <location>
        <begin position="46"/>
        <end position="118"/>
    </location>
</feature>
<protein>
    <recommendedName>
        <fullName evidence="3">Glycoside hydrolase family 2 immunoglobulin-like beta-sandwich domain-containing protein</fullName>
    </recommendedName>
</protein>
<dbReference type="InterPro" id="IPR006102">
    <property type="entry name" value="Ig-like_GH2"/>
</dbReference>
<evidence type="ECO:0000259" key="3">
    <source>
        <dbReference type="Pfam" id="PF00703"/>
    </source>
</evidence>
<dbReference type="InterPro" id="IPR013783">
    <property type="entry name" value="Ig-like_fold"/>
</dbReference>
<gene>
    <name evidence="4" type="ORF">HNQ40_002889</name>
</gene>
<organism evidence="4 5">
    <name type="scientific">Algisphaera agarilytica</name>
    <dbReference type="NCBI Taxonomy" id="1385975"/>
    <lineage>
        <taxon>Bacteria</taxon>
        <taxon>Pseudomonadati</taxon>
        <taxon>Planctomycetota</taxon>
        <taxon>Phycisphaerae</taxon>
        <taxon>Phycisphaerales</taxon>
        <taxon>Phycisphaeraceae</taxon>
        <taxon>Algisphaera</taxon>
    </lineage>
</organism>
<dbReference type="Gene3D" id="2.60.40.10">
    <property type="entry name" value="Immunoglobulins"/>
    <property type="match status" value="1"/>
</dbReference>
<accession>A0A7X0H8I4</accession>
<evidence type="ECO:0000313" key="5">
    <source>
        <dbReference type="Proteomes" id="UP000541810"/>
    </source>
</evidence>
<proteinExistence type="inferred from homology"/>